<evidence type="ECO:0000313" key="2">
    <source>
        <dbReference type="EMBL" id="KAF7276701.1"/>
    </source>
</evidence>
<proteinExistence type="predicted"/>
<dbReference type="AlphaFoldDB" id="A0A834M9F8"/>
<sequence length="81" mass="8806">MKLPLYHRALVSFVRSKQFRTTKLVNGSTKCSSANDKSSLANTLAGVSLHEQTPWSTVGLFNFTAAVRATDSVLIVGNFSM</sequence>
<protein>
    <submittedName>
        <fullName evidence="2">Uncharacterized protein</fullName>
    </submittedName>
</protein>
<name>A0A834M9F8_RHYFE</name>
<dbReference type="EMBL" id="JAACXV010014151">
    <property type="protein sequence ID" value="KAF7269993.1"/>
    <property type="molecule type" value="Genomic_DNA"/>
</dbReference>
<keyword evidence="3" id="KW-1185">Reference proteome</keyword>
<comment type="caution">
    <text evidence="2">The sequence shown here is derived from an EMBL/GenBank/DDBJ whole genome shotgun (WGS) entry which is preliminary data.</text>
</comment>
<evidence type="ECO:0000313" key="1">
    <source>
        <dbReference type="EMBL" id="KAF7269993.1"/>
    </source>
</evidence>
<dbReference type="Proteomes" id="UP000625711">
    <property type="component" value="Unassembled WGS sequence"/>
</dbReference>
<evidence type="ECO:0000313" key="3">
    <source>
        <dbReference type="Proteomes" id="UP000625711"/>
    </source>
</evidence>
<gene>
    <name evidence="2" type="ORF">GWI33_009906</name>
    <name evidence="1" type="ORF">GWI33_017009</name>
</gene>
<dbReference type="EMBL" id="JAACXV010005947">
    <property type="protein sequence ID" value="KAF7276701.1"/>
    <property type="molecule type" value="Genomic_DNA"/>
</dbReference>
<reference evidence="2" key="1">
    <citation type="submission" date="2020-08" db="EMBL/GenBank/DDBJ databases">
        <title>Genome sequencing and assembly of the red palm weevil Rhynchophorus ferrugineus.</title>
        <authorList>
            <person name="Dias G.B."/>
            <person name="Bergman C.M."/>
            <person name="Manee M."/>
        </authorList>
    </citation>
    <scope>NUCLEOTIDE SEQUENCE</scope>
    <source>
        <strain evidence="2">AA-2017</strain>
        <tissue evidence="2">Whole larva</tissue>
    </source>
</reference>
<accession>A0A834M9F8</accession>
<organism evidence="2 3">
    <name type="scientific">Rhynchophorus ferrugineus</name>
    <name type="common">Red palm weevil</name>
    <name type="synonym">Curculio ferrugineus</name>
    <dbReference type="NCBI Taxonomy" id="354439"/>
    <lineage>
        <taxon>Eukaryota</taxon>
        <taxon>Metazoa</taxon>
        <taxon>Ecdysozoa</taxon>
        <taxon>Arthropoda</taxon>
        <taxon>Hexapoda</taxon>
        <taxon>Insecta</taxon>
        <taxon>Pterygota</taxon>
        <taxon>Neoptera</taxon>
        <taxon>Endopterygota</taxon>
        <taxon>Coleoptera</taxon>
        <taxon>Polyphaga</taxon>
        <taxon>Cucujiformia</taxon>
        <taxon>Curculionidae</taxon>
        <taxon>Dryophthorinae</taxon>
        <taxon>Rhynchophorus</taxon>
    </lineage>
</organism>